<feature type="non-terminal residue" evidence="2">
    <location>
        <position position="274"/>
    </location>
</feature>
<evidence type="ECO:0000256" key="1">
    <source>
        <dbReference type="SAM" id="MobiDB-lite"/>
    </source>
</evidence>
<keyword evidence="3" id="KW-1185">Reference proteome</keyword>
<reference evidence="2 3" key="1">
    <citation type="journal article" date="2020" name="bioRxiv">
        <title>Metabolic contributions of an alphaproteobacterial endosymbiont in the apicomplexan Cardiosporidium cionae.</title>
        <authorList>
            <person name="Hunter E.S."/>
            <person name="Paight C.J."/>
            <person name="Lane C.E."/>
        </authorList>
    </citation>
    <scope>NUCLEOTIDE SEQUENCE [LARGE SCALE GENOMIC DNA]</scope>
    <source>
        <strain evidence="2">ESH_2018</strain>
    </source>
</reference>
<dbReference type="Proteomes" id="UP000823046">
    <property type="component" value="Unassembled WGS sequence"/>
</dbReference>
<dbReference type="Pfam" id="PF13869">
    <property type="entry name" value="NUDIX_2"/>
    <property type="match status" value="1"/>
</dbReference>
<feature type="non-terminal residue" evidence="2">
    <location>
        <position position="1"/>
    </location>
</feature>
<dbReference type="PANTHER" id="PTHR13047">
    <property type="entry name" value="PRE-MRNA CLEAVAGE FACTOR IM, 25KD SUBUNIT"/>
    <property type="match status" value="1"/>
</dbReference>
<proteinExistence type="predicted"/>
<comment type="caution">
    <text evidence="2">The sequence shown here is derived from an EMBL/GenBank/DDBJ whole genome shotgun (WGS) entry which is preliminary data.</text>
</comment>
<protein>
    <submittedName>
        <fullName evidence="2">Mrna cleavage factor family protein</fullName>
    </submittedName>
</protein>
<evidence type="ECO:0000313" key="3">
    <source>
        <dbReference type="Proteomes" id="UP000823046"/>
    </source>
</evidence>
<gene>
    <name evidence="2" type="ORF">IE077_001387</name>
</gene>
<dbReference type="InterPro" id="IPR016706">
    <property type="entry name" value="Cleav_polyA_spec_factor_su5"/>
</dbReference>
<organism evidence="2 3">
    <name type="scientific">Cardiosporidium cionae</name>
    <dbReference type="NCBI Taxonomy" id="476202"/>
    <lineage>
        <taxon>Eukaryota</taxon>
        <taxon>Sar</taxon>
        <taxon>Alveolata</taxon>
        <taxon>Apicomplexa</taxon>
        <taxon>Aconoidasida</taxon>
        <taxon>Nephromycida</taxon>
        <taxon>Cardiosporidium</taxon>
    </lineage>
</organism>
<name>A0ABQ7J3K7_9APIC</name>
<sequence>FHEYSSLHGFLCFSWTLRFRHQKSADSVAEACLINGFVDDCQQTGQSKLASLNIRRFENFLLIMTTEAILKHSLSEMLSASESTFPDPPKSPPATISVADSPVLQPSAPKEERDIEPEWIVYAQSNYEVNATSHLAGKLDPEERFQKRLESYHRQGLRCTAAAVILCHQHDFPHLLLPQRVDTKQYTLLHCKYSIGEKPRSTLQRKLNKYFRAQETHQPSYKRAPLKWQSNELIAPLLEVGEYLGEWWRSELYHDPVPYLPAHVTRPKERIRLY</sequence>
<feature type="region of interest" description="Disordered" evidence="1">
    <location>
        <begin position="81"/>
        <end position="112"/>
    </location>
</feature>
<dbReference type="EMBL" id="JADAQX010002135">
    <property type="protein sequence ID" value="KAF8817673.1"/>
    <property type="molecule type" value="Genomic_DNA"/>
</dbReference>
<dbReference type="Gene3D" id="3.90.79.10">
    <property type="entry name" value="Nucleoside Triphosphate Pyrophosphohydrolase"/>
    <property type="match status" value="1"/>
</dbReference>
<evidence type="ECO:0000313" key="2">
    <source>
        <dbReference type="EMBL" id="KAF8817673.1"/>
    </source>
</evidence>
<accession>A0ABQ7J3K7</accession>